<dbReference type="RefSeq" id="WP_345587557.1">
    <property type="nucleotide sequence ID" value="NZ_BAABJG010000010.1"/>
</dbReference>
<evidence type="ECO:0000313" key="3">
    <source>
        <dbReference type="Proteomes" id="UP001597180"/>
    </source>
</evidence>
<evidence type="ECO:0000313" key="2">
    <source>
        <dbReference type="EMBL" id="MFD1224670.1"/>
    </source>
</evidence>
<keyword evidence="1" id="KW-0732">Signal</keyword>
<feature type="signal peptide" evidence="1">
    <location>
        <begin position="1"/>
        <end position="22"/>
    </location>
</feature>
<name>A0ABW3UYW1_9BACL</name>
<sequence>MSKRWKKTLASVVLGTALLMQGGIQLPAASAASAEEAVSNHLTEAIQAAVKSVSVESTPDGSRIAVTVRLYNGASAKQRIPDYELRVQTQDGVEYTLDASSDNKKALKPMEIGELVYMSTVDSKASMKLAGLSFVKVDPYAYPKAETVLLSLPLGSEVWYPSTGSALPGKELAWGTAFSIPGINSDLTYTPVGYERQNTEKGPVAVVTLLAENPAGGRETIPDFRIDARAEKTYTGVRTEKDAVGLEPGEKQYIHFAIPLESNVNPARLLVMTTDLFLPASSQASGSQASGTSGKAGVAIDIGRVAVSLPYGNQAGSAVSSAYAMGTPIAVDPLSKILDHTQVSLMELHMTQNPGEGYKTAVGKFILTSTSDKPIPTPAFDAELVGSGGAAYSGVRQTEVSASMNPGLSYVVSYAFNVPQTEAGEGLVLRLLDSQTAAPYKVAVASVQTALQKETDSDTMQLYPFDIRLVNSTVGTNYLATNSSYSYKMKLELEIKQAENVVVDSNFSKLHFEVVDKLGRVLGTADGSFTGAQRLVSGIQNIVTNNIQSEQFEFPISVNVYELFETPGGQAKRFLKTLN</sequence>
<protein>
    <recommendedName>
        <fullName evidence="4">Copper amine oxidase-like N-terminal domain-containing protein</fullName>
    </recommendedName>
</protein>
<organism evidence="2 3">
    <name type="scientific">Paenibacillus vulneris</name>
    <dbReference type="NCBI Taxonomy" id="1133364"/>
    <lineage>
        <taxon>Bacteria</taxon>
        <taxon>Bacillati</taxon>
        <taxon>Bacillota</taxon>
        <taxon>Bacilli</taxon>
        <taxon>Bacillales</taxon>
        <taxon>Paenibacillaceae</taxon>
        <taxon>Paenibacillus</taxon>
    </lineage>
</organism>
<feature type="chain" id="PRO_5045811562" description="Copper amine oxidase-like N-terminal domain-containing protein" evidence="1">
    <location>
        <begin position="23"/>
        <end position="579"/>
    </location>
</feature>
<gene>
    <name evidence="2" type="ORF">ACFQ4B_31630</name>
</gene>
<evidence type="ECO:0000256" key="1">
    <source>
        <dbReference type="SAM" id="SignalP"/>
    </source>
</evidence>
<reference evidence="3" key="1">
    <citation type="journal article" date="2019" name="Int. J. Syst. Evol. Microbiol.">
        <title>The Global Catalogue of Microorganisms (GCM) 10K type strain sequencing project: providing services to taxonomists for standard genome sequencing and annotation.</title>
        <authorList>
            <consortium name="The Broad Institute Genomics Platform"/>
            <consortium name="The Broad Institute Genome Sequencing Center for Infectious Disease"/>
            <person name="Wu L."/>
            <person name="Ma J."/>
        </authorList>
    </citation>
    <scope>NUCLEOTIDE SEQUENCE [LARGE SCALE GENOMIC DNA]</scope>
    <source>
        <strain evidence="3">CCUG 53270</strain>
    </source>
</reference>
<accession>A0ABW3UYW1</accession>
<proteinExistence type="predicted"/>
<keyword evidence="3" id="KW-1185">Reference proteome</keyword>
<comment type="caution">
    <text evidence="2">The sequence shown here is derived from an EMBL/GenBank/DDBJ whole genome shotgun (WGS) entry which is preliminary data.</text>
</comment>
<dbReference type="EMBL" id="JBHTLU010000047">
    <property type="protein sequence ID" value="MFD1224670.1"/>
    <property type="molecule type" value="Genomic_DNA"/>
</dbReference>
<evidence type="ECO:0008006" key="4">
    <source>
        <dbReference type="Google" id="ProtNLM"/>
    </source>
</evidence>
<dbReference type="Proteomes" id="UP001597180">
    <property type="component" value="Unassembled WGS sequence"/>
</dbReference>